<dbReference type="InterPro" id="IPR037160">
    <property type="entry name" value="DNA_Pol_thumb_sf"/>
</dbReference>
<evidence type="ECO:0000256" key="13">
    <source>
        <dbReference type="ARBA" id="ARBA00022932"/>
    </source>
</evidence>
<dbReference type="SUPFAM" id="SSF81301">
    <property type="entry name" value="Nucleotidyltransferase"/>
    <property type="match status" value="1"/>
</dbReference>
<keyword evidence="11" id="KW-0227">DNA damage</keyword>
<proteinExistence type="predicted"/>
<evidence type="ECO:0000256" key="17">
    <source>
        <dbReference type="ARBA" id="ARBA00035726"/>
    </source>
</evidence>
<evidence type="ECO:0000313" key="26">
    <source>
        <dbReference type="Proteomes" id="UP000176544"/>
    </source>
</evidence>
<dbReference type="STRING" id="1797692.A3I33_02400"/>
<dbReference type="EC" id="4.2.99.18" evidence="4"/>
<feature type="domain" description="Helix-hairpin-helix DNA-binding motif class 1" evidence="22">
    <location>
        <begin position="128"/>
        <end position="147"/>
    </location>
</feature>
<dbReference type="GO" id="GO:0042578">
    <property type="term" value="F:phosphoric ester hydrolase activity"/>
    <property type="evidence" value="ECO:0007669"/>
    <property type="project" value="TreeGrafter"/>
</dbReference>
<evidence type="ECO:0000256" key="15">
    <source>
        <dbReference type="ARBA" id="ARBA00023204"/>
    </source>
</evidence>
<dbReference type="Pfam" id="PF02811">
    <property type="entry name" value="PHP"/>
    <property type="match status" value="1"/>
</dbReference>
<keyword evidence="7" id="KW-0237">DNA synthesis</keyword>
<comment type="catalytic activity">
    <reaction evidence="19">
        <text>a 5'-end 2'-deoxyribose-2'-deoxyribonucleotide-DNA = (2E,4S)-4-hydroxypenten-2-al-5-phosphate + a 5'-end 5'-phospho-2'-deoxyribonucleoside-DNA + H(+)</text>
        <dbReference type="Rhea" id="RHEA:76255"/>
        <dbReference type="Rhea" id="RHEA-COMP:13180"/>
        <dbReference type="Rhea" id="RHEA-COMP:18657"/>
        <dbReference type="ChEBI" id="CHEBI:15378"/>
        <dbReference type="ChEBI" id="CHEBI:136412"/>
        <dbReference type="ChEBI" id="CHEBI:195194"/>
        <dbReference type="ChEBI" id="CHEBI:195195"/>
    </reaction>
</comment>
<comment type="catalytic activity">
    <reaction evidence="18">
        <text>2'-deoxyribonucleotide-(2'-deoxyribose 5'-phosphate)-2'-deoxyribonucleotide-DNA = a 3'-end 2'-deoxyribonucleotide-(2,3-dehydro-2,3-deoxyribose 5'-phosphate)-DNA + a 5'-end 5'-phospho-2'-deoxyribonucleoside-DNA + H(+)</text>
        <dbReference type="Rhea" id="RHEA:66592"/>
        <dbReference type="Rhea" id="RHEA-COMP:13180"/>
        <dbReference type="Rhea" id="RHEA-COMP:16897"/>
        <dbReference type="Rhea" id="RHEA-COMP:17067"/>
        <dbReference type="ChEBI" id="CHEBI:15378"/>
        <dbReference type="ChEBI" id="CHEBI:136412"/>
        <dbReference type="ChEBI" id="CHEBI:157695"/>
        <dbReference type="ChEBI" id="CHEBI:167181"/>
        <dbReference type="EC" id="4.2.99.18"/>
    </reaction>
</comment>
<dbReference type="InterPro" id="IPR002008">
    <property type="entry name" value="DNA_pol_X_beta-like"/>
</dbReference>
<evidence type="ECO:0000256" key="20">
    <source>
        <dbReference type="ARBA" id="ARBA00045548"/>
    </source>
</evidence>
<comment type="catalytic activity">
    <reaction evidence="21">
        <text>DNA(n) + a 2'-deoxyribonucleoside 5'-triphosphate = DNA(n+1) + diphosphate</text>
        <dbReference type="Rhea" id="RHEA:22508"/>
        <dbReference type="Rhea" id="RHEA-COMP:17339"/>
        <dbReference type="Rhea" id="RHEA-COMP:17340"/>
        <dbReference type="ChEBI" id="CHEBI:33019"/>
        <dbReference type="ChEBI" id="CHEBI:61560"/>
        <dbReference type="ChEBI" id="CHEBI:173112"/>
        <dbReference type="EC" id="2.7.7.7"/>
    </reaction>
</comment>
<name>A0A1G1Z8E2_9BACT</name>
<dbReference type="Proteomes" id="UP000176544">
    <property type="component" value="Unassembled WGS sequence"/>
</dbReference>
<dbReference type="InterPro" id="IPR022312">
    <property type="entry name" value="DNA_pol_X"/>
</dbReference>
<keyword evidence="8" id="KW-0808">Transferase</keyword>
<keyword evidence="13" id="KW-0239">DNA-directed DNA polymerase</keyword>
<dbReference type="GO" id="GO:0140078">
    <property type="term" value="F:class I DNA-(apurinic or apyrimidinic site) endonuclease activity"/>
    <property type="evidence" value="ECO:0007669"/>
    <property type="project" value="UniProtKB-EC"/>
</dbReference>
<evidence type="ECO:0000313" key="25">
    <source>
        <dbReference type="EMBL" id="OGY60784.1"/>
    </source>
</evidence>
<dbReference type="FunFam" id="3.20.20.140:FF:000047">
    <property type="entry name" value="PHP domain-containing protein"/>
    <property type="match status" value="1"/>
</dbReference>
<dbReference type="Gene3D" id="3.30.460.10">
    <property type="entry name" value="Beta Polymerase, domain 2"/>
    <property type="match status" value="1"/>
</dbReference>
<evidence type="ECO:0000259" key="23">
    <source>
        <dbReference type="SMART" id="SM00481"/>
    </source>
</evidence>
<evidence type="ECO:0000256" key="12">
    <source>
        <dbReference type="ARBA" id="ARBA00022843"/>
    </source>
</evidence>
<dbReference type="GO" id="GO:0003887">
    <property type="term" value="F:DNA-directed DNA polymerase activity"/>
    <property type="evidence" value="ECO:0007669"/>
    <property type="project" value="UniProtKB-KW"/>
</dbReference>
<dbReference type="PRINTS" id="PR00869">
    <property type="entry name" value="DNAPOLX"/>
</dbReference>
<keyword evidence="10" id="KW-0235">DNA replication</keyword>
<dbReference type="Pfam" id="PF14716">
    <property type="entry name" value="HHH_8"/>
    <property type="match status" value="1"/>
</dbReference>
<evidence type="ECO:0000256" key="21">
    <source>
        <dbReference type="ARBA" id="ARBA00049244"/>
    </source>
</evidence>
<dbReference type="InterPro" id="IPR004013">
    <property type="entry name" value="PHP_dom"/>
</dbReference>
<protein>
    <recommendedName>
        <fullName evidence="5">DNA polymerase beta</fullName>
        <ecNumber evidence="3">2.7.7.7</ecNumber>
        <ecNumber evidence="4">4.2.99.18</ecNumber>
    </recommendedName>
    <alternativeName>
        <fullName evidence="16">5'-deoxyribose-phosphate lyase</fullName>
    </alternativeName>
    <alternativeName>
        <fullName evidence="17">AP lyase</fullName>
    </alternativeName>
</protein>
<accession>A0A1G1Z8E2</accession>
<evidence type="ECO:0000256" key="6">
    <source>
        <dbReference type="ARBA" id="ARBA00022481"/>
    </source>
</evidence>
<dbReference type="SUPFAM" id="SSF47802">
    <property type="entry name" value="DNA polymerase beta, N-terminal domain-like"/>
    <property type="match status" value="1"/>
</dbReference>
<dbReference type="InterPro" id="IPR043519">
    <property type="entry name" value="NT_sf"/>
</dbReference>
<evidence type="ECO:0000256" key="8">
    <source>
        <dbReference type="ARBA" id="ARBA00022679"/>
    </source>
</evidence>
<evidence type="ECO:0000256" key="1">
    <source>
        <dbReference type="ARBA" id="ARBA00001946"/>
    </source>
</evidence>
<dbReference type="PIRSF" id="PIRSF005047">
    <property type="entry name" value="UCP005047_YshC"/>
    <property type="match status" value="1"/>
</dbReference>
<comment type="function">
    <text evidence="20">Repair polymerase that plays a key role in base-excision repair. During this process, the damaged base is excised by specific DNA glycosylases, the DNA backbone is nicked at the abasic site by an apurinic/apyrimidic (AP) endonuclease, and POLB removes 5'-deoxyribose-phosphate from the preincised AP site acting as a 5'-deoxyribose-phosphate lyase (5'-dRP lyase); through its DNA polymerase activity, it adds one nucleotide to the 3' end of the arising single-nucleotide gap. Conducts 'gap-filling' DNA synthesis in a stepwise distributive fashion rather than in a processive fashion as for other DNA polymerases. It is also able to cleave sugar-phosphate bonds 3' to an intact AP site, acting as an AP lyase.</text>
</comment>
<dbReference type="InterPro" id="IPR047967">
    <property type="entry name" value="PolX_PHP"/>
</dbReference>
<dbReference type="Pfam" id="PF14792">
    <property type="entry name" value="DNA_pol_B_palm"/>
    <property type="match status" value="1"/>
</dbReference>
<feature type="domain" description="Helix-hairpin-helix DNA-binding motif class 1" evidence="22">
    <location>
        <begin position="93"/>
        <end position="112"/>
    </location>
</feature>
<dbReference type="InterPro" id="IPR016195">
    <property type="entry name" value="Pol/histidinol_Pase-like"/>
</dbReference>
<dbReference type="SMART" id="SM00481">
    <property type="entry name" value="POLIIIAc"/>
    <property type="match status" value="1"/>
</dbReference>
<dbReference type="InterPro" id="IPR002054">
    <property type="entry name" value="DNA-dir_DNA_pol_X"/>
</dbReference>
<dbReference type="Gene3D" id="3.30.210.10">
    <property type="entry name" value="DNA polymerase, thumb domain"/>
    <property type="match status" value="1"/>
</dbReference>
<evidence type="ECO:0000256" key="10">
    <source>
        <dbReference type="ARBA" id="ARBA00022705"/>
    </source>
</evidence>
<evidence type="ECO:0000256" key="16">
    <source>
        <dbReference type="ARBA" id="ARBA00035717"/>
    </source>
</evidence>
<dbReference type="NCBIfam" id="NF006375">
    <property type="entry name" value="PRK08609.1"/>
    <property type="match status" value="1"/>
</dbReference>
<evidence type="ECO:0000256" key="4">
    <source>
        <dbReference type="ARBA" id="ARBA00012720"/>
    </source>
</evidence>
<dbReference type="Gene3D" id="1.10.150.110">
    <property type="entry name" value="DNA polymerase beta, N-terminal domain-like"/>
    <property type="match status" value="1"/>
</dbReference>
<evidence type="ECO:0000256" key="5">
    <source>
        <dbReference type="ARBA" id="ARBA00020020"/>
    </source>
</evidence>
<dbReference type="Pfam" id="PF14520">
    <property type="entry name" value="HHH_5"/>
    <property type="match status" value="1"/>
</dbReference>
<dbReference type="PANTHER" id="PTHR36928:SF1">
    <property type="entry name" value="PHOSPHATASE YCDX-RELATED"/>
    <property type="match status" value="1"/>
</dbReference>
<evidence type="ECO:0000256" key="7">
    <source>
        <dbReference type="ARBA" id="ARBA00022634"/>
    </source>
</evidence>
<dbReference type="EC" id="2.7.7.7" evidence="3"/>
<dbReference type="GO" id="GO:0003677">
    <property type="term" value="F:DNA binding"/>
    <property type="evidence" value="ECO:0007669"/>
    <property type="project" value="InterPro"/>
</dbReference>
<dbReference type="InterPro" id="IPR003583">
    <property type="entry name" value="Hlx-hairpin-Hlx_DNA-bd_motif"/>
</dbReference>
<organism evidence="25 26">
    <name type="scientific">Candidatus Colwellbacteria bacterium RIFCSPLOWO2_02_FULL_45_11</name>
    <dbReference type="NCBI Taxonomy" id="1797692"/>
    <lineage>
        <taxon>Bacteria</taxon>
        <taxon>Candidatus Colwelliibacteriota</taxon>
    </lineage>
</organism>
<feature type="domain" description="Helix-hairpin-helix DNA-binding motif class 1" evidence="22">
    <location>
        <begin position="53"/>
        <end position="72"/>
    </location>
</feature>
<dbReference type="PRINTS" id="PR00870">
    <property type="entry name" value="DNAPOLXBETA"/>
</dbReference>
<keyword evidence="14" id="KW-0915">Sodium</keyword>
<evidence type="ECO:0000256" key="2">
    <source>
        <dbReference type="ARBA" id="ARBA00004496"/>
    </source>
</evidence>
<dbReference type="EMBL" id="MHJA01000023">
    <property type="protein sequence ID" value="OGY60784.1"/>
    <property type="molecule type" value="Genomic_DNA"/>
</dbReference>
<dbReference type="Gene3D" id="3.20.20.140">
    <property type="entry name" value="Metal-dependent hydrolases"/>
    <property type="match status" value="1"/>
</dbReference>
<dbReference type="InterPro" id="IPR050243">
    <property type="entry name" value="PHP_phosphatase"/>
</dbReference>
<reference evidence="25 26" key="1">
    <citation type="journal article" date="2016" name="Nat. Commun.">
        <title>Thousands of microbial genomes shed light on interconnected biogeochemical processes in an aquifer system.</title>
        <authorList>
            <person name="Anantharaman K."/>
            <person name="Brown C.T."/>
            <person name="Hug L.A."/>
            <person name="Sharon I."/>
            <person name="Castelle C.J."/>
            <person name="Probst A.J."/>
            <person name="Thomas B.C."/>
            <person name="Singh A."/>
            <person name="Wilkins M.J."/>
            <person name="Karaoz U."/>
            <person name="Brodie E.L."/>
            <person name="Williams K.H."/>
            <person name="Hubbard S.S."/>
            <person name="Banfield J.F."/>
        </authorList>
    </citation>
    <scope>NUCLEOTIDE SEQUENCE [LARGE SCALE GENOMIC DNA]</scope>
</reference>
<dbReference type="CDD" id="cd00141">
    <property type="entry name" value="NT_POLXc"/>
    <property type="match status" value="1"/>
</dbReference>
<feature type="domain" description="DNA-directed DNA polymerase X" evidence="24">
    <location>
        <begin position="1"/>
        <end position="317"/>
    </location>
</feature>
<comment type="cofactor">
    <cofactor evidence="1">
        <name>Mg(2+)</name>
        <dbReference type="ChEBI" id="CHEBI:18420"/>
    </cofactor>
</comment>
<feature type="domain" description="Polymerase/histidinol phosphatase N-terminal" evidence="23">
    <location>
        <begin position="341"/>
        <end position="421"/>
    </location>
</feature>
<dbReference type="SMART" id="SM00278">
    <property type="entry name" value="HhH1"/>
    <property type="match status" value="3"/>
</dbReference>
<comment type="subcellular location">
    <subcellularLocation>
        <location evidence="2">Cytoplasm</location>
    </subcellularLocation>
</comment>
<dbReference type="PANTHER" id="PTHR36928">
    <property type="entry name" value="PHOSPHATASE YCDX-RELATED"/>
    <property type="match status" value="1"/>
</dbReference>
<keyword evidence="12" id="KW-0832">Ubl conjugation</keyword>
<dbReference type="GO" id="GO:0006281">
    <property type="term" value="P:DNA repair"/>
    <property type="evidence" value="ECO:0007669"/>
    <property type="project" value="UniProtKB-KW"/>
</dbReference>
<dbReference type="Pfam" id="PF14791">
    <property type="entry name" value="DNA_pol_B_thumb"/>
    <property type="match status" value="1"/>
</dbReference>
<dbReference type="CDD" id="cd07436">
    <property type="entry name" value="PHP_PolX"/>
    <property type="match status" value="1"/>
</dbReference>
<evidence type="ECO:0000256" key="19">
    <source>
        <dbReference type="ARBA" id="ARBA00044678"/>
    </source>
</evidence>
<evidence type="ECO:0000256" key="11">
    <source>
        <dbReference type="ARBA" id="ARBA00022763"/>
    </source>
</evidence>
<comment type="caution">
    <text evidence="25">The sequence shown here is derived from an EMBL/GenBank/DDBJ whole genome shotgun (WGS) entry which is preliminary data.</text>
</comment>
<dbReference type="InterPro" id="IPR010996">
    <property type="entry name" value="HHH_MUS81"/>
</dbReference>
<sequence>MENRDIARILFEISEYLDMEDIPFKPRAYGKAAEVIRELEESVGEIYKKAGIKGLTDIPGVGASIAEKIEEIIRTGKLKYYEELKKDTPVKLDELTRVEGLGPKKIKRLHEKLGIKNLDDLEKAANEHKIRDLEDFGVKTEENILDGITFLRQHGTRIILGDAIPFAETLKDRLEKLPGASKVTIAGSYRRRKETIGDLDILVVSGSKSSAKIMDFFVNQQEVDRILAHGPTKSSVRLRNGIDVDLRIVPEESYGAALAYFTGSKAHNVHMREIAQQMGMKLNEYSLVKGNRVVAGKSEQEIYKALGLSYVEPEMREDLGEIELAKRSRLPKLIEYGSLDGDLQTQSDWTDGRDSIEALAKAAMKSGLKYIAITDHTKRLAMTNGLDEKRLKSQMAEIDKLNKKFKGKIKILKGSECDILKDGTLDMPDNTLRNLDVVGVSVHSFFNMPRKDQTARIVRAINNPNADILFHPTGRLVNKRKAYDVDMDEIISVAKKTGTVLEINAFPERSDLADEYIRRCVEAGVRMSIDSDAHSVNHFGYLDLGVAQARRGWATKNDIINAWPLDKCLGFLKNG</sequence>
<dbReference type="SMART" id="SM00483">
    <property type="entry name" value="POLXc"/>
    <property type="match status" value="1"/>
</dbReference>
<dbReference type="GO" id="GO:0005829">
    <property type="term" value="C:cytosol"/>
    <property type="evidence" value="ECO:0007669"/>
    <property type="project" value="TreeGrafter"/>
</dbReference>
<dbReference type="GO" id="GO:0008270">
    <property type="term" value="F:zinc ion binding"/>
    <property type="evidence" value="ECO:0007669"/>
    <property type="project" value="TreeGrafter"/>
</dbReference>
<dbReference type="Gene3D" id="1.10.150.20">
    <property type="entry name" value="5' to 3' exonuclease, C-terminal subdomain"/>
    <property type="match status" value="1"/>
</dbReference>
<dbReference type="InterPro" id="IPR022311">
    <property type="entry name" value="PolX-like"/>
</dbReference>
<evidence type="ECO:0000256" key="9">
    <source>
        <dbReference type="ARBA" id="ARBA00022695"/>
    </source>
</evidence>
<gene>
    <name evidence="25" type="ORF">A3I33_02400</name>
</gene>
<dbReference type="InterPro" id="IPR029398">
    <property type="entry name" value="PolB_thumb"/>
</dbReference>
<dbReference type="InterPro" id="IPR027421">
    <property type="entry name" value="DNA_pol_lamdba_lyase_dom_sf"/>
</dbReference>
<evidence type="ECO:0000259" key="24">
    <source>
        <dbReference type="SMART" id="SM00483"/>
    </source>
</evidence>
<dbReference type="InterPro" id="IPR003141">
    <property type="entry name" value="Pol/His_phosphatase_N"/>
</dbReference>
<evidence type="ECO:0000259" key="22">
    <source>
        <dbReference type="SMART" id="SM00278"/>
    </source>
</evidence>
<evidence type="ECO:0000256" key="3">
    <source>
        <dbReference type="ARBA" id="ARBA00012417"/>
    </source>
</evidence>
<keyword evidence="15" id="KW-0234">DNA repair</keyword>
<keyword evidence="9" id="KW-0548">Nucleotidyltransferase</keyword>
<keyword evidence="6" id="KW-0488">Methylation</keyword>
<dbReference type="SUPFAM" id="SSF89550">
    <property type="entry name" value="PHP domain-like"/>
    <property type="match status" value="1"/>
</dbReference>
<dbReference type="AlphaFoldDB" id="A0A1G1Z8E2"/>
<evidence type="ECO:0000256" key="14">
    <source>
        <dbReference type="ARBA" id="ARBA00023053"/>
    </source>
</evidence>
<dbReference type="InterPro" id="IPR028207">
    <property type="entry name" value="DNA_pol_B_palm_palm"/>
</dbReference>
<evidence type="ECO:0000256" key="18">
    <source>
        <dbReference type="ARBA" id="ARBA00044632"/>
    </source>
</evidence>